<proteinExistence type="predicted"/>
<comment type="caution">
    <text evidence="1">The sequence shown here is derived from an EMBL/GenBank/DDBJ whole genome shotgun (WGS) entry which is preliminary data.</text>
</comment>
<accession>A0A392UZF7</accession>
<protein>
    <submittedName>
        <fullName evidence="1">Uncharacterized protein</fullName>
    </submittedName>
</protein>
<name>A0A392UZF7_9FABA</name>
<evidence type="ECO:0000313" key="1">
    <source>
        <dbReference type="EMBL" id="MCI80251.1"/>
    </source>
</evidence>
<dbReference type="Proteomes" id="UP000265520">
    <property type="component" value="Unassembled WGS sequence"/>
</dbReference>
<keyword evidence="2" id="KW-1185">Reference proteome</keyword>
<feature type="non-terminal residue" evidence="1">
    <location>
        <position position="1"/>
    </location>
</feature>
<evidence type="ECO:0000313" key="2">
    <source>
        <dbReference type="Proteomes" id="UP000265520"/>
    </source>
</evidence>
<organism evidence="1 2">
    <name type="scientific">Trifolium medium</name>
    <dbReference type="NCBI Taxonomy" id="97028"/>
    <lineage>
        <taxon>Eukaryota</taxon>
        <taxon>Viridiplantae</taxon>
        <taxon>Streptophyta</taxon>
        <taxon>Embryophyta</taxon>
        <taxon>Tracheophyta</taxon>
        <taxon>Spermatophyta</taxon>
        <taxon>Magnoliopsida</taxon>
        <taxon>eudicotyledons</taxon>
        <taxon>Gunneridae</taxon>
        <taxon>Pentapetalae</taxon>
        <taxon>rosids</taxon>
        <taxon>fabids</taxon>
        <taxon>Fabales</taxon>
        <taxon>Fabaceae</taxon>
        <taxon>Papilionoideae</taxon>
        <taxon>50 kb inversion clade</taxon>
        <taxon>NPAAA clade</taxon>
        <taxon>Hologalegina</taxon>
        <taxon>IRL clade</taxon>
        <taxon>Trifolieae</taxon>
        <taxon>Trifolium</taxon>
    </lineage>
</organism>
<reference evidence="1 2" key="1">
    <citation type="journal article" date="2018" name="Front. Plant Sci.">
        <title>Red Clover (Trifolium pratense) and Zigzag Clover (T. medium) - A Picture of Genomic Similarities and Differences.</title>
        <authorList>
            <person name="Dluhosova J."/>
            <person name="Istvanek J."/>
            <person name="Nedelnik J."/>
            <person name="Repkova J."/>
        </authorList>
    </citation>
    <scope>NUCLEOTIDE SEQUENCE [LARGE SCALE GENOMIC DNA]</scope>
    <source>
        <strain evidence="2">cv. 10/8</strain>
        <tissue evidence="1">Leaf</tissue>
    </source>
</reference>
<feature type="non-terminal residue" evidence="1">
    <location>
        <position position="74"/>
    </location>
</feature>
<dbReference type="AlphaFoldDB" id="A0A392UZF7"/>
<dbReference type="EMBL" id="LXQA010991400">
    <property type="protein sequence ID" value="MCI80251.1"/>
    <property type="molecule type" value="Genomic_DNA"/>
</dbReference>
<sequence length="74" mass="7973">GYLMGDREESGIVAPKGNDHGDLVCCVSIVAEEGQDLEKIFRETIGIKGNQTWGLVGLLEVVGRKGSLMLELVE</sequence>